<dbReference type="GO" id="GO:0016787">
    <property type="term" value="F:hydrolase activity"/>
    <property type="evidence" value="ECO:0007669"/>
    <property type="project" value="UniProtKB-KW"/>
</dbReference>
<dbReference type="InterPro" id="IPR000026">
    <property type="entry name" value="N1-like"/>
</dbReference>
<name>A0A135LUA9_PENPA</name>
<dbReference type="AlphaFoldDB" id="A0A135LUA9"/>
<evidence type="ECO:0000313" key="4">
    <source>
        <dbReference type="EMBL" id="KXG52509.1"/>
    </source>
</evidence>
<sequence>MPKKGTNNEAMKAQTAARRETQAAAGQPHWYTHNTLLTKEQNKISQATVQKQLRESPGPNQATKSGYPHEYYNEDNGPNRQPLFRVRTNSSTTSFREYPVMSTGKTYDYHNKPKANPGPFRAITNQNKTFKGVIAHDGDDGKINSGGFHRATEHRK</sequence>
<feature type="region of interest" description="Disordered" evidence="3">
    <location>
        <begin position="104"/>
        <end position="123"/>
    </location>
</feature>
<evidence type="ECO:0000256" key="2">
    <source>
        <dbReference type="ARBA" id="ARBA00022801"/>
    </source>
</evidence>
<feature type="compositionally biased region" description="Polar residues" evidence="3">
    <location>
        <begin position="32"/>
        <end position="51"/>
    </location>
</feature>
<dbReference type="SUPFAM" id="SSF53933">
    <property type="entry name" value="Microbial ribonucleases"/>
    <property type="match status" value="1"/>
</dbReference>
<comment type="caution">
    <text evidence="4">The sequence shown here is derived from an EMBL/GenBank/DDBJ whole genome shotgun (WGS) entry which is preliminary data.</text>
</comment>
<reference evidence="4 5" key="1">
    <citation type="journal article" date="2016" name="BMC Genomics">
        <title>Genome sequencing and secondary metabolism of the postharvest pathogen Penicillium griseofulvum.</title>
        <authorList>
            <person name="Banani H."/>
            <person name="Marcet-Houben M."/>
            <person name="Ballester A.R."/>
            <person name="Abbruscato P."/>
            <person name="Gonzalez-Candelas L."/>
            <person name="Gabaldon T."/>
            <person name="Spadaro D."/>
        </authorList>
    </citation>
    <scope>NUCLEOTIDE SEQUENCE [LARGE SCALE GENOMIC DNA]</scope>
    <source>
        <strain evidence="4 5">PG3</strain>
    </source>
</reference>
<dbReference type="InterPro" id="IPR016191">
    <property type="entry name" value="Ribonuclease/ribotoxin"/>
</dbReference>
<dbReference type="OrthoDB" id="4998592at2759"/>
<proteinExistence type="predicted"/>
<dbReference type="GeneID" id="63711807"/>
<evidence type="ECO:0000313" key="5">
    <source>
        <dbReference type="Proteomes" id="UP000070168"/>
    </source>
</evidence>
<gene>
    <name evidence="4" type="ORF">PGRI_087930</name>
</gene>
<dbReference type="EMBL" id="LHQR01000026">
    <property type="protein sequence ID" value="KXG52509.1"/>
    <property type="molecule type" value="Genomic_DNA"/>
</dbReference>
<dbReference type="Gene3D" id="3.10.450.30">
    <property type="entry name" value="Microbial ribonucleases"/>
    <property type="match status" value="1"/>
</dbReference>
<evidence type="ECO:0000256" key="1">
    <source>
        <dbReference type="ARBA" id="ARBA00022722"/>
    </source>
</evidence>
<organism evidence="4 5">
    <name type="scientific">Penicillium patulum</name>
    <name type="common">Penicillium griseofulvum</name>
    <dbReference type="NCBI Taxonomy" id="5078"/>
    <lineage>
        <taxon>Eukaryota</taxon>
        <taxon>Fungi</taxon>
        <taxon>Dikarya</taxon>
        <taxon>Ascomycota</taxon>
        <taxon>Pezizomycotina</taxon>
        <taxon>Eurotiomycetes</taxon>
        <taxon>Eurotiomycetidae</taxon>
        <taxon>Eurotiales</taxon>
        <taxon>Aspergillaceae</taxon>
        <taxon>Penicillium</taxon>
    </lineage>
</organism>
<evidence type="ECO:0000256" key="3">
    <source>
        <dbReference type="SAM" id="MobiDB-lite"/>
    </source>
</evidence>
<dbReference type="Proteomes" id="UP000070168">
    <property type="component" value="Unassembled WGS sequence"/>
</dbReference>
<dbReference type="RefSeq" id="XP_040651045.1">
    <property type="nucleotide sequence ID" value="XM_040796507.1"/>
</dbReference>
<dbReference type="Pfam" id="PF00545">
    <property type="entry name" value="Ribonuclease"/>
    <property type="match status" value="1"/>
</dbReference>
<dbReference type="GO" id="GO:0003723">
    <property type="term" value="F:RNA binding"/>
    <property type="evidence" value="ECO:0007669"/>
    <property type="project" value="InterPro"/>
</dbReference>
<accession>A0A135LUA9</accession>
<keyword evidence="2" id="KW-0378">Hydrolase</keyword>
<keyword evidence="5" id="KW-1185">Reference proteome</keyword>
<feature type="region of interest" description="Disordered" evidence="3">
    <location>
        <begin position="134"/>
        <end position="156"/>
    </location>
</feature>
<protein>
    <submittedName>
        <fullName evidence="4">Guanine-specific ribonuclease N1/T1</fullName>
    </submittedName>
</protein>
<dbReference type="GO" id="GO:0004521">
    <property type="term" value="F:RNA endonuclease activity"/>
    <property type="evidence" value="ECO:0007669"/>
    <property type="project" value="InterPro"/>
</dbReference>
<keyword evidence="1" id="KW-0540">Nuclease</keyword>
<feature type="region of interest" description="Disordered" evidence="3">
    <location>
        <begin position="1"/>
        <end position="97"/>
    </location>
</feature>